<feature type="transmembrane region" description="Helical" evidence="6">
    <location>
        <begin position="303"/>
        <end position="329"/>
    </location>
</feature>
<dbReference type="InterPro" id="IPR020846">
    <property type="entry name" value="MFS_dom"/>
</dbReference>
<dbReference type="EMBL" id="JAUSTP010000010">
    <property type="protein sequence ID" value="MDQ0189768.1"/>
    <property type="molecule type" value="Genomic_DNA"/>
</dbReference>
<evidence type="ECO:0000256" key="2">
    <source>
        <dbReference type="ARBA" id="ARBA00022448"/>
    </source>
</evidence>
<protein>
    <submittedName>
        <fullName evidence="8">MFS family permease</fullName>
    </submittedName>
</protein>
<feature type="transmembrane region" description="Helical" evidence="6">
    <location>
        <begin position="371"/>
        <end position="391"/>
    </location>
</feature>
<proteinExistence type="predicted"/>
<keyword evidence="5 6" id="KW-0472">Membrane</keyword>
<feature type="domain" description="Major facilitator superfamily (MFS) profile" evidence="7">
    <location>
        <begin position="8"/>
        <end position="398"/>
    </location>
</feature>
<feature type="transmembrane region" description="Helical" evidence="6">
    <location>
        <begin position="211"/>
        <end position="236"/>
    </location>
</feature>
<evidence type="ECO:0000256" key="3">
    <source>
        <dbReference type="ARBA" id="ARBA00022692"/>
    </source>
</evidence>
<gene>
    <name evidence="8" type="ORF">J2S03_001615</name>
</gene>
<keyword evidence="2" id="KW-0813">Transport</keyword>
<dbReference type="Pfam" id="PF07690">
    <property type="entry name" value="MFS_1"/>
    <property type="match status" value="1"/>
</dbReference>
<evidence type="ECO:0000256" key="6">
    <source>
        <dbReference type="SAM" id="Phobius"/>
    </source>
</evidence>
<feature type="transmembrane region" description="Helical" evidence="6">
    <location>
        <begin position="47"/>
        <end position="69"/>
    </location>
</feature>
<feature type="transmembrane region" description="Helical" evidence="6">
    <location>
        <begin position="248"/>
        <end position="267"/>
    </location>
</feature>
<feature type="transmembrane region" description="Helical" evidence="6">
    <location>
        <begin position="400"/>
        <end position="418"/>
    </location>
</feature>
<evidence type="ECO:0000256" key="1">
    <source>
        <dbReference type="ARBA" id="ARBA00004651"/>
    </source>
</evidence>
<evidence type="ECO:0000313" key="9">
    <source>
        <dbReference type="Proteomes" id="UP001232973"/>
    </source>
</evidence>
<sequence>MQTSRVRNLLPINIYAFSLSFHSSALLTIVVPAALLQLDPARHTQDLSRLAAISAIFAMILPPIIGSWSDHVRLRGGARRSFVLAGGVINTIGLVGMYDTHSLPLYTAFLFLSLLGQGGTQSGYQALWSDVVSEEDRGASAGVQGAATLLGNIAGLASAGILGGHQVVLVMAAVMMCGMLLTVWLVRESTGPKPAAASPRPRLQIQNRRNFAIVFWSQAYVAFGMTLLMTFVLYFFRDVLHVQNATSGTASVAILALAGAVISSILMGRVSDGGKRRTLVAASGLPMAIAAIGFAVLQRADLLWLFALLFGLGYGTFLSTGWALTVDTLPDPQNVARDLGVWNVASTFPTVLAPICGGWVLSAYVGSPATGYRVLFILSGLFLAAGGAVILRMKSTVKSSIWFVPIRLLAAAVVYLYLRTAYTVRVEGRLPLRRPGTLVVSNHLHDLDGMVIPAWLTLQGPWRHPVRYAASPRLFEPGFMAMRFPLLQRLLYRLNMGAFFRAIGTLPIENQPLKRPLASFGYAVQKAYGNLPLADVFQPETLQRVGAKTTDRLSSLWSQRLAKAAQRDASLLDLKEPCRTWFLHQQRQWLEEQLQALVAAVRSGDTLYIAPEGRYSLDGRVGRFRLACDLLSEASPCTYLALLSYDPLAKRKTPIYLHFIASRPGIPLALQVRAARPITVGHVLAHWLLTSDAASFTESDAIQAVESALARLPQGASLAVPNAQARHKLVMQSLRYMTRLGVLRRQGADYTLGAVRVHEMFPQVEDILAHQRNALLDILEALDALQSLEPEPAPAPLQVQP</sequence>
<dbReference type="Gene3D" id="1.20.1250.20">
    <property type="entry name" value="MFS general substrate transporter like domains"/>
    <property type="match status" value="2"/>
</dbReference>
<dbReference type="SUPFAM" id="SSF103473">
    <property type="entry name" value="MFS general substrate transporter"/>
    <property type="match status" value="1"/>
</dbReference>
<feature type="transmembrane region" description="Helical" evidence="6">
    <location>
        <begin position="341"/>
        <end position="365"/>
    </location>
</feature>
<dbReference type="PROSITE" id="PS50850">
    <property type="entry name" value="MFS"/>
    <property type="match status" value="1"/>
</dbReference>
<dbReference type="PANTHER" id="PTHR23528:SF1">
    <property type="entry name" value="MAJOR FACILITATOR SUPERFAMILY (MFS) PROFILE DOMAIN-CONTAINING PROTEIN"/>
    <property type="match status" value="1"/>
</dbReference>
<evidence type="ECO:0000313" key="8">
    <source>
        <dbReference type="EMBL" id="MDQ0189768.1"/>
    </source>
</evidence>
<dbReference type="RefSeq" id="WP_274456753.1">
    <property type="nucleotide sequence ID" value="NZ_CP067097.1"/>
</dbReference>
<dbReference type="InterPro" id="IPR036259">
    <property type="entry name" value="MFS_trans_sf"/>
</dbReference>
<dbReference type="InterPro" id="IPR011701">
    <property type="entry name" value="MFS"/>
</dbReference>
<keyword evidence="9" id="KW-1185">Reference proteome</keyword>
<keyword evidence="3 6" id="KW-0812">Transmembrane</keyword>
<feature type="transmembrane region" description="Helical" evidence="6">
    <location>
        <begin position="167"/>
        <end position="186"/>
    </location>
</feature>
<reference evidence="8 9" key="1">
    <citation type="submission" date="2023-07" db="EMBL/GenBank/DDBJ databases">
        <title>Genomic Encyclopedia of Type Strains, Phase IV (KMG-IV): sequencing the most valuable type-strain genomes for metagenomic binning, comparative biology and taxonomic classification.</title>
        <authorList>
            <person name="Goeker M."/>
        </authorList>
    </citation>
    <scope>NUCLEOTIDE SEQUENCE [LARGE SCALE GENOMIC DNA]</scope>
    <source>
        <strain evidence="8 9">DSM 4006</strain>
    </source>
</reference>
<organism evidence="8 9">
    <name type="scientific">Alicyclobacillus cycloheptanicus</name>
    <dbReference type="NCBI Taxonomy" id="1457"/>
    <lineage>
        <taxon>Bacteria</taxon>
        <taxon>Bacillati</taxon>
        <taxon>Bacillota</taxon>
        <taxon>Bacilli</taxon>
        <taxon>Bacillales</taxon>
        <taxon>Alicyclobacillaceae</taxon>
        <taxon>Alicyclobacillus</taxon>
    </lineage>
</organism>
<comment type="caution">
    <text evidence="8">The sequence shown here is derived from an EMBL/GenBank/DDBJ whole genome shotgun (WGS) entry which is preliminary data.</text>
</comment>
<evidence type="ECO:0000256" key="5">
    <source>
        <dbReference type="ARBA" id="ARBA00023136"/>
    </source>
</evidence>
<dbReference type="PANTHER" id="PTHR23528">
    <property type="match status" value="1"/>
</dbReference>
<feature type="transmembrane region" description="Helical" evidence="6">
    <location>
        <begin position="12"/>
        <end position="35"/>
    </location>
</feature>
<dbReference type="Proteomes" id="UP001232973">
    <property type="component" value="Unassembled WGS sequence"/>
</dbReference>
<accession>A0ABT9XJ09</accession>
<name>A0ABT9XJ09_9BACL</name>
<keyword evidence="4 6" id="KW-1133">Transmembrane helix</keyword>
<feature type="transmembrane region" description="Helical" evidence="6">
    <location>
        <begin position="279"/>
        <end position="297"/>
    </location>
</feature>
<evidence type="ECO:0000259" key="7">
    <source>
        <dbReference type="PROSITE" id="PS50850"/>
    </source>
</evidence>
<comment type="subcellular location">
    <subcellularLocation>
        <location evidence="1">Cell membrane</location>
        <topology evidence="1">Multi-pass membrane protein</topology>
    </subcellularLocation>
</comment>
<evidence type="ECO:0000256" key="4">
    <source>
        <dbReference type="ARBA" id="ARBA00022989"/>
    </source>
</evidence>
<feature type="transmembrane region" description="Helical" evidence="6">
    <location>
        <begin position="81"/>
        <end position="98"/>
    </location>
</feature>